<evidence type="ECO:0000313" key="2">
    <source>
        <dbReference type="EMBL" id="SDZ16356.1"/>
    </source>
</evidence>
<proteinExistence type="predicted"/>
<protein>
    <recommendedName>
        <fullName evidence="4">Rho termination factor, N-terminal domain</fullName>
    </recommendedName>
</protein>
<sequence>MAESYADQDLATLRAIAHGAGLPGADRMGRDELVTALRDAGVAEPGGRPIDADLSDPGDPGPGVYHGRGVGRRETVGGVGARAGDPRPRRSGPPR</sequence>
<accession>A0A1H3QSH5</accession>
<dbReference type="STRING" id="405436.SAMN05444365_106101"/>
<reference evidence="3" key="1">
    <citation type="submission" date="2016-10" db="EMBL/GenBank/DDBJ databases">
        <authorList>
            <person name="Varghese N."/>
            <person name="Submissions S."/>
        </authorList>
    </citation>
    <scope>NUCLEOTIDE SEQUENCE [LARGE SCALE GENOMIC DNA]</scope>
    <source>
        <strain evidence="3">DSM 45245</strain>
    </source>
</reference>
<keyword evidence="3" id="KW-1185">Reference proteome</keyword>
<name>A0A1H3QSH5_9ACTN</name>
<gene>
    <name evidence="2" type="ORF">SAMN05444365_106101</name>
</gene>
<evidence type="ECO:0000256" key="1">
    <source>
        <dbReference type="SAM" id="MobiDB-lite"/>
    </source>
</evidence>
<evidence type="ECO:0008006" key="4">
    <source>
        <dbReference type="Google" id="ProtNLM"/>
    </source>
</evidence>
<dbReference type="EMBL" id="FNPH01000006">
    <property type="protein sequence ID" value="SDZ16356.1"/>
    <property type="molecule type" value="Genomic_DNA"/>
</dbReference>
<organism evidence="2 3">
    <name type="scientific">Micromonospora pattaloongensis</name>
    <dbReference type="NCBI Taxonomy" id="405436"/>
    <lineage>
        <taxon>Bacteria</taxon>
        <taxon>Bacillati</taxon>
        <taxon>Actinomycetota</taxon>
        <taxon>Actinomycetes</taxon>
        <taxon>Micromonosporales</taxon>
        <taxon>Micromonosporaceae</taxon>
        <taxon>Micromonospora</taxon>
    </lineage>
</organism>
<feature type="region of interest" description="Disordered" evidence="1">
    <location>
        <begin position="42"/>
        <end position="95"/>
    </location>
</feature>
<dbReference type="RefSeq" id="WP_091558534.1">
    <property type="nucleotide sequence ID" value="NZ_FNPH01000006.1"/>
</dbReference>
<dbReference type="OrthoDB" id="3403728at2"/>
<dbReference type="Proteomes" id="UP000242415">
    <property type="component" value="Unassembled WGS sequence"/>
</dbReference>
<dbReference type="AlphaFoldDB" id="A0A1H3QSH5"/>
<evidence type="ECO:0000313" key="3">
    <source>
        <dbReference type="Proteomes" id="UP000242415"/>
    </source>
</evidence>